<dbReference type="OrthoDB" id="660555at2759"/>
<reference evidence="7 8" key="1">
    <citation type="journal article" date="2010" name="Nature">
        <title>The Ectocarpus genome and the independent evolution of multicellularity in brown algae.</title>
        <authorList>
            <person name="Cock J.M."/>
            <person name="Sterck L."/>
            <person name="Rouze P."/>
            <person name="Scornet D."/>
            <person name="Allen A.E."/>
            <person name="Amoutzias G."/>
            <person name="Anthouard V."/>
            <person name="Artiguenave F."/>
            <person name="Aury J.M."/>
            <person name="Badger J.H."/>
            <person name="Beszteri B."/>
            <person name="Billiau K."/>
            <person name="Bonnet E."/>
            <person name="Bothwell J.H."/>
            <person name="Bowler C."/>
            <person name="Boyen C."/>
            <person name="Brownlee C."/>
            <person name="Carrano C.J."/>
            <person name="Charrier B."/>
            <person name="Cho G.Y."/>
            <person name="Coelho S.M."/>
            <person name="Collen J."/>
            <person name="Corre E."/>
            <person name="Da Silva C."/>
            <person name="Delage L."/>
            <person name="Delaroque N."/>
            <person name="Dittami S.M."/>
            <person name="Doulbeau S."/>
            <person name="Elias M."/>
            <person name="Farnham G."/>
            <person name="Gachon C.M."/>
            <person name="Gschloessl B."/>
            <person name="Heesch S."/>
            <person name="Jabbari K."/>
            <person name="Jubin C."/>
            <person name="Kawai H."/>
            <person name="Kimura K."/>
            <person name="Kloareg B."/>
            <person name="Kupper F.C."/>
            <person name="Lang D."/>
            <person name="Le Bail A."/>
            <person name="Leblanc C."/>
            <person name="Lerouge P."/>
            <person name="Lohr M."/>
            <person name="Lopez P.J."/>
            <person name="Martens C."/>
            <person name="Maumus F."/>
            <person name="Michel G."/>
            <person name="Miranda-Saavedra D."/>
            <person name="Morales J."/>
            <person name="Moreau H."/>
            <person name="Motomura T."/>
            <person name="Nagasato C."/>
            <person name="Napoli C.A."/>
            <person name="Nelson D.R."/>
            <person name="Nyvall-Collen P."/>
            <person name="Peters A.F."/>
            <person name="Pommier C."/>
            <person name="Potin P."/>
            <person name="Poulain J."/>
            <person name="Quesneville H."/>
            <person name="Read B."/>
            <person name="Rensing S.A."/>
            <person name="Ritter A."/>
            <person name="Rousvoal S."/>
            <person name="Samanta M."/>
            <person name="Samson G."/>
            <person name="Schroeder D.C."/>
            <person name="Segurens B."/>
            <person name="Strittmatter M."/>
            <person name="Tonon T."/>
            <person name="Tregear J.W."/>
            <person name="Valentin K."/>
            <person name="von Dassow P."/>
            <person name="Yamagishi T."/>
            <person name="Van de Peer Y."/>
            <person name="Wincker P."/>
        </authorList>
    </citation>
    <scope>NUCLEOTIDE SEQUENCE [LARGE SCALE GENOMIC DNA]</scope>
    <source>
        <strain evidence="8">Ec32 / CCAP1310/4</strain>
    </source>
</reference>
<evidence type="ECO:0000313" key="7">
    <source>
        <dbReference type="EMBL" id="CBJ29090.1"/>
    </source>
</evidence>
<evidence type="ECO:0000259" key="6">
    <source>
        <dbReference type="PROSITE" id="PS50010"/>
    </source>
</evidence>
<feature type="compositionally biased region" description="Basic and acidic residues" evidence="3">
    <location>
        <begin position="789"/>
        <end position="805"/>
    </location>
</feature>
<dbReference type="InParanoid" id="D7FJI7"/>
<keyword evidence="1 2" id="KW-0728">SH3 domain</keyword>
<dbReference type="SUPFAM" id="SSF50044">
    <property type="entry name" value="SH3-domain"/>
    <property type="match status" value="1"/>
</dbReference>
<feature type="compositionally biased region" description="Low complexity" evidence="3">
    <location>
        <begin position="1"/>
        <end position="15"/>
    </location>
</feature>
<dbReference type="PROSITE" id="PS50002">
    <property type="entry name" value="SH3"/>
    <property type="match status" value="1"/>
</dbReference>
<dbReference type="SMART" id="SM00326">
    <property type="entry name" value="SH3"/>
    <property type="match status" value="1"/>
</dbReference>
<evidence type="ECO:0000259" key="4">
    <source>
        <dbReference type="PROSITE" id="PS50002"/>
    </source>
</evidence>
<feature type="domain" description="DH" evidence="6">
    <location>
        <begin position="252"/>
        <end position="442"/>
    </location>
</feature>
<feature type="domain" description="PH" evidence="5">
    <location>
        <begin position="471"/>
        <end position="569"/>
    </location>
</feature>
<dbReference type="GO" id="GO:0005085">
    <property type="term" value="F:guanyl-nucleotide exchange factor activity"/>
    <property type="evidence" value="ECO:0007669"/>
    <property type="project" value="InterPro"/>
</dbReference>
<dbReference type="Gene3D" id="1.20.900.10">
    <property type="entry name" value="Dbl homology (DH) domain"/>
    <property type="match status" value="1"/>
</dbReference>
<dbReference type="InterPro" id="IPR001849">
    <property type="entry name" value="PH_domain"/>
</dbReference>
<keyword evidence="8" id="KW-1185">Reference proteome</keyword>
<organism evidence="7 8">
    <name type="scientific">Ectocarpus siliculosus</name>
    <name type="common">Brown alga</name>
    <name type="synonym">Conferva siliculosa</name>
    <dbReference type="NCBI Taxonomy" id="2880"/>
    <lineage>
        <taxon>Eukaryota</taxon>
        <taxon>Sar</taxon>
        <taxon>Stramenopiles</taxon>
        <taxon>Ochrophyta</taxon>
        <taxon>PX clade</taxon>
        <taxon>Phaeophyceae</taxon>
        <taxon>Ectocarpales</taxon>
        <taxon>Ectocarpaceae</taxon>
        <taxon>Ectocarpus</taxon>
    </lineage>
</organism>
<dbReference type="InterPro" id="IPR035899">
    <property type="entry name" value="DBL_dom_sf"/>
</dbReference>
<dbReference type="Pfam" id="PF00018">
    <property type="entry name" value="SH3_1"/>
    <property type="match status" value="1"/>
</dbReference>
<feature type="region of interest" description="Disordered" evidence="3">
    <location>
        <begin position="189"/>
        <end position="251"/>
    </location>
</feature>
<feature type="region of interest" description="Disordered" evidence="3">
    <location>
        <begin position="1"/>
        <end position="34"/>
    </location>
</feature>
<dbReference type="CDD" id="cd00160">
    <property type="entry name" value="RhoGEF"/>
    <property type="match status" value="1"/>
</dbReference>
<dbReference type="CDD" id="cd11837">
    <property type="entry name" value="SH3_Intersectin_2"/>
    <property type="match status" value="1"/>
</dbReference>
<dbReference type="AlphaFoldDB" id="D7FJI7"/>
<dbReference type="SMART" id="SM00233">
    <property type="entry name" value="PH"/>
    <property type="match status" value="2"/>
</dbReference>
<feature type="region of interest" description="Disordered" evidence="3">
    <location>
        <begin position="729"/>
        <end position="805"/>
    </location>
</feature>
<dbReference type="SMART" id="SM00325">
    <property type="entry name" value="RhoGEF"/>
    <property type="match status" value="1"/>
</dbReference>
<dbReference type="Pfam" id="PF00621">
    <property type="entry name" value="RhoGEF"/>
    <property type="match status" value="1"/>
</dbReference>
<dbReference type="STRING" id="2880.D7FJI7"/>
<evidence type="ECO:0000256" key="3">
    <source>
        <dbReference type="SAM" id="MobiDB-lite"/>
    </source>
</evidence>
<dbReference type="Gene3D" id="2.30.30.40">
    <property type="entry name" value="SH3 Domains"/>
    <property type="match status" value="1"/>
</dbReference>
<dbReference type="EMBL" id="FN649760">
    <property type="protein sequence ID" value="CBJ29090.1"/>
    <property type="molecule type" value="Genomic_DNA"/>
</dbReference>
<feature type="compositionally biased region" description="Low complexity" evidence="3">
    <location>
        <begin position="735"/>
        <end position="767"/>
    </location>
</feature>
<dbReference type="InterPro" id="IPR000219">
    <property type="entry name" value="DH_dom"/>
</dbReference>
<accession>D7FJI7</accession>
<feature type="domain" description="PH" evidence="5">
    <location>
        <begin position="574"/>
        <end position="685"/>
    </location>
</feature>
<dbReference type="Gene3D" id="2.30.29.30">
    <property type="entry name" value="Pleckstrin-homology domain (PH domain)/Phosphotyrosine-binding domain (PTB)"/>
    <property type="match status" value="2"/>
</dbReference>
<feature type="compositionally biased region" description="Acidic residues" evidence="3">
    <location>
        <begin position="223"/>
        <end position="236"/>
    </location>
</feature>
<feature type="domain" description="SH3" evidence="4">
    <location>
        <begin position="42"/>
        <end position="103"/>
    </location>
</feature>
<dbReference type="eggNOG" id="KOG4424">
    <property type="taxonomic scope" value="Eukaryota"/>
</dbReference>
<proteinExistence type="predicted"/>
<protein>
    <submittedName>
        <fullName evidence="7">Pleckstrin homology (PH) domain-containing protein</fullName>
    </submittedName>
</protein>
<dbReference type="InterPro" id="IPR051092">
    <property type="entry name" value="FYVE_RhoGEF_PH"/>
</dbReference>
<sequence length="805" mass="89141">MSFGGAAAQGVQGEAWSQEAAGQQMSGDGPPNVDAAFKLQVEEGATVSATFPFFGDLAGGQLSFQIGDNIKLLQKDELWSWGKLEKSGEEGWFPHNYVQASFQPLPGMHELQQRILIKKAREEAIARGEDPDAAEALIRNGGVAPVDVVKPPEPEPMPQPQTTGLEGGGMGIEADGWDWGSLGMGSMAPAPAPMMEPPQPQGNEWGNQGGGGDPDMFGMWMEDLGDEQTSDLDDNESLASVTSSDRDRRRRERKNIARELLDTEDKYVRMLEALLATIIRPCLGQGSNKSTPMPKDDANELFGTLRAEEILAINTAFREQLRGRMATLSDETCFGDLFKRFAPFLKMYVEYCTQHESTASRVSLIASKNDKFSNLLHRARSDPRCQDLDAQSLLIMPIQRIPRYKLLLEGMLKNTEADHPDRPLLQNAIEQISDVASFINDSIKRRENQAKIWDLQAMLSEPLDLAKPTRIFLRSGILTKLGRRYQDREDFFALFNDGLLHAKPATFGAKYVFKRIDPVLQVEDVGYLKDKPKALHVFRVVTKGHIYLLSAKSMALKKDWVRLLELCIQGGKRETVHKGPLRVLRIGKDAGVRLEFFYIFNDVVVRGKALWRGKFKHKETMVVTRVDSSFEMDARHEALLPKEVTSRMAHDQMFRIIHRNGSVIVMAKSETDKAVWLSALEHQMKLKKTANLQNITASNRIVHEDNFASLEKSSHGSLESMTATETRAGLGAGESSFSSAPSMPSNRRSTSSEQARRSSAAATLGLGPLEGGGRGGDAAAAAPARKSTIPRDRNRTQEGRRAISP</sequence>
<dbReference type="SUPFAM" id="SSF48065">
    <property type="entry name" value="DBL homology domain (DH-domain)"/>
    <property type="match status" value="1"/>
</dbReference>
<name>D7FJI7_ECTSI</name>
<evidence type="ECO:0000256" key="2">
    <source>
        <dbReference type="PROSITE-ProRule" id="PRU00192"/>
    </source>
</evidence>
<dbReference type="PROSITE" id="PS50010">
    <property type="entry name" value="DH_2"/>
    <property type="match status" value="1"/>
</dbReference>
<dbReference type="PANTHER" id="PTHR12673:SF159">
    <property type="entry name" value="LD03170P"/>
    <property type="match status" value="1"/>
</dbReference>
<dbReference type="PANTHER" id="PTHR12673">
    <property type="entry name" value="FACIOGENITAL DYSPLASIA PROTEIN"/>
    <property type="match status" value="1"/>
</dbReference>
<feature type="compositionally biased region" description="Pro residues" evidence="3">
    <location>
        <begin position="190"/>
        <end position="200"/>
    </location>
</feature>
<dbReference type="GO" id="GO:0005737">
    <property type="term" value="C:cytoplasm"/>
    <property type="evidence" value="ECO:0007669"/>
    <property type="project" value="TreeGrafter"/>
</dbReference>
<evidence type="ECO:0000256" key="1">
    <source>
        <dbReference type="ARBA" id="ARBA00022443"/>
    </source>
</evidence>
<dbReference type="InterPro" id="IPR036028">
    <property type="entry name" value="SH3-like_dom_sf"/>
</dbReference>
<dbReference type="PROSITE" id="PS50003">
    <property type="entry name" value="PH_DOMAIN"/>
    <property type="match status" value="2"/>
</dbReference>
<feature type="region of interest" description="Disordered" evidence="3">
    <location>
        <begin position="148"/>
        <end position="167"/>
    </location>
</feature>
<gene>
    <name evidence="7" type="ORF">Esi_0134_0027</name>
</gene>
<dbReference type="SUPFAM" id="SSF50729">
    <property type="entry name" value="PH domain-like"/>
    <property type="match status" value="2"/>
</dbReference>
<evidence type="ECO:0000259" key="5">
    <source>
        <dbReference type="PROSITE" id="PS50003"/>
    </source>
</evidence>
<evidence type="ECO:0000313" key="8">
    <source>
        <dbReference type="Proteomes" id="UP000002630"/>
    </source>
</evidence>
<dbReference type="InterPro" id="IPR001452">
    <property type="entry name" value="SH3_domain"/>
</dbReference>
<dbReference type="InterPro" id="IPR011993">
    <property type="entry name" value="PH-like_dom_sf"/>
</dbReference>
<dbReference type="Proteomes" id="UP000002630">
    <property type="component" value="Unassembled WGS sequence"/>
</dbReference>